<dbReference type="InterPro" id="IPR018640">
    <property type="entry name" value="DUF2063"/>
</dbReference>
<dbReference type="Proteomes" id="UP000483432">
    <property type="component" value="Unassembled WGS sequence"/>
</dbReference>
<dbReference type="Pfam" id="PF09836">
    <property type="entry name" value="DUF2063"/>
    <property type="match status" value="1"/>
</dbReference>
<evidence type="ECO:0000313" key="2">
    <source>
        <dbReference type="EMBL" id="NDP46788.1"/>
    </source>
</evidence>
<dbReference type="EMBL" id="JAAFGW010000001">
    <property type="protein sequence ID" value="NDP46788.1"/>
    <property type="molecule type" value="Genomic_DNA"/>
</dbReference>
<protein>
    <submittedName>
        <fullName evidence="2">DUF2063 domain-containing protein</fullName>
    </submittedName>
</protein>
<organism evidence="2 3">
    <name type="scientific">Sulfuriferula multivorans</name>
    <dbReference type="NCBI Taxonomy" id="1559896"/>
    <lineage>
        <taxon>Bacteria</taxon>
        <taxon>Pseudomonadati</taxon>
        <taxon>Pseudomonadota</taxon>
        <taxon>Betaproteobacteria</taxon>
        <taxon>Nitrosomonadales</taxon>
        <taxon>Sulfuricellaceae</taxon>
        <taxon>Sulfuriferula</taxon>
    </lineage>
</organism>
<evidence type="ECO:0000259" key="1">
    <source>
        <dbReference type="Pfam" id="PF09836"/>
    </source>
</evidence>
<feature type="domain" description="Putative DNA-binding" evidence="1">
    <location>
        <begin position="9"/>
        <end position="100"/>
    </location>
</feature>
<dbReference type="AlphaFoldDB" id="A0A7C9P895"/>
<proteinExistence type="predicted"/>
<reference evidence="2 3" key="1">
    <citation type="submission" date="2019-09" db="EMBL/GenBank/DDBJ databases">
        <title>H2 Metabolism Revealed by Metagenomic Analysis in Subglacial Sediment of East Antarctica.</title>
        <authorList>
            <person name="Yang Z."/>
            <person name="Zhang Y."/>
            <person name="Lv Y."/>
            <person name="Yan W."/>
            <person name="Xiao X."/>
            <person name="Sun B."/>
            <person name="Ma H."/>
        </authorList>
    </citation>
    <scope>NUCLEOTIDE SEQUENCE [LARGE SCALE GENOMIC DNA]</scope>
    <source>
        <strain evidence="2">Bin2_2</strain>
    </source>
</reference>
<sequence>MTSPALTDLQVAFHDHLLNLPSAISQEVSEGGRIGVDHRLHIYHNAYRARLLENLQDAYEKTWAYLGDETFESSALAFIEDNPPKHRNLRWHGAEFPQWLEKRFLEDLDIAELALIDWQLRLAFDGPDASPVQPAELAGLAAEDWASVGFQFAPTLFIAPIRFNSVAIWHALDQEQAPPAAESLPAPTWLLIWRKGWQPHFRTIQMVEHAALMQLQGGASFAQVCADLGEQFSDQEAASVAADSLRTWLQDEMIVGLTGMSA</sequence>
<gene>
    <name evidence="2" type="ORF">GZ085_00075</name>
</gene>
<dbReference type="InterPro" id="IPR044922">
    <property type="entry name" value="DUF2063_N_sf"/>
</dbReference>
<evidence type="ECO:0000313" key="3">
    <source>
        <dbReference type="Proteomes" id="UP000483432"/>
    </source>
</evidence>
<accession>A0A7C9P895</accession>
<comment type="caution">
    <text evidence="2">The sequence shown here is derived from an EMBL/GenBank/DDBJ whole genome shotgun (WGS) entry which is preliminary data.</text>
</comment>
<dbReference type="Gene3D" id="1.10.150.690">
    <property type="entry name" value="DUF2063"/>
    <property type="match status" value="1"/>
</dbReference>
<name>A0A7C9P895_9PROT</name>